<sequence length="51" mass="5759">MYYCAWCIRACRLHRPHAIIACTRQPAQVGAEATGPSTMSTMWTTDQWTNA</sequence>
<dbReference type="EMBL" id="CABVPN010000026">
    <property type="protein sequence ID" value="VWC01189.1"/>
    <property type="molecule type" value="Genomic_DNA"/>
</dbReference>
<organism evidence="2 3">
    <name type="scientific">Burkholderia diffusa</name>
    <dbReference type="NCBI Taxonomy" id="488732"/>
    <lineage>
        <taxon>Bacteria</taxon>
        <taxon>Pseudomonadati</taxon>
        <taxon>Pseudomonadota</taxon>
        <taxon>Betaproteobacteria</taxon>
        <taxon>Burkholderiales</taxon>
        <taxon>Burkholderiaceae</taxon>
        <taxon>Burkholderia</taxon>
        <taxon>Burkholderia cepacia complex</taxon>
    </lineage>
</organism>
<evidence type="ECO:0000313" key="3">
    <source>
        <dbReference type="Proteomes" id="UP000494125"/>
    </source>
</evidence>
<evidence type="ECO:0000313" key="2">
    <source>
        <dbReference type="EMBL" id="VWC01189.1"/>
    </source>
</evidence>
<evidence type="ECO:0000256" key="1">
    <source>
        <dbReference type="SAM" id="MobiDB-lite"/>
    </source>
</evidence>
<name>A0A6P2P0J9_9BURK</name>
<proteinExistence type="predicted"/>
<feature type="region of interest" description="Disordered" evidence="1">
    <location>
        <begin position="31"/>
        <end position="51"/>
    </location>
</feature>
<dbReference type="AlphaFoldDB" id="A0A6P2P0J9"/>
<dbReference type="Proteomes" id="UP000494125">
    <property type="component" value="Unassembled WGS sequence"/>
</dbReference>
<protein>
    <submittedName>
        <fullName evidence="2">Uncharacterized protein</fullName>
    </submittedName>
</protein>
<gene>
    <name evidence="2" type="ORF">BDI24065_04882</name>
</gene>
<keyword evidence="3" id="KW-1185">Reference proteome</keyword>
<accession>A0A6P2P0J9</accession>
<feature type="compositionally biased region" description="Polar residues" evidence="1">
    <location>
        <begin position="35"/>
        <end position="51"/>
    </location>
</feature>
<reference evidence="2 3" key="1">
    <citation type="submission" date="2019-09" db="EMBL/GenBank/DDBJ databases">
        <authorList>
            <person name="Depoorter E."/>
        </authorList>
    </citation>
    <scope>NUCLEOTIDE SEQUENCE [LARGE SCALE GENOMIC DNA]</scope>
    <source>
        <strain evidence="2">LMG 24065</strain>
    </source>
</reference>